<organism evidence="2 3">
    <name type="scientific">Stenotrophobium rhamnosiphilum</name>
    <dbReference type="NCBI Taxonomy" id="2029166"/>
    <lineage>
        <taxon>Bacteria</taxon>
        <taxon>Pseudomonadati</taxon>
        <taxon>Pseudomonadota</taxon>
        <taxon>Gammaproteobacteria</taxon>
        <taxon>Nevskiales</taxon>
        <taxon>Nevskiaceae</taxon>
        <taxon>Stenotrophobium</taxon>
    </lineage>
</organism>
<evidence type="ECO:0000259" key="1">
    <source>
        <dbReference type="PROSITE" id="PS50405"/>
    </source>
</evidence>
<dbReference type="PANTHER" id="PTHR12289">
    <property type="entry name" value="METAXIN RELATED"/>
    <property type="match status" value="1"/>
</dbReference>
<dbReference type="Proteomes" id="UP000244248">
    <property type="component" value="Unassembled WGS sequence"/>
</dbReference>
<evidence type="ECO:0000313" key="2">
    <source>
        <dbReference type="EMBL" id="PTU29064.1"/>
    </source>
</evidence>
<dbReference type="PROSITE" id="PS50405">
    <property type="entry name" value="GST_CTER"/>
    <property type="match status" value="1"/>
</dbReference>
<dbReference type="PANTHER" id="PTHR12289:SF67">
    <property type="match status" value="1"/>
</dbReference>
<keyword evidence="3" id="KW-1185">Reference proteome</keyword>
<accession>A0A2T5MBE9</accession>
<dbReference type="InterPro" id="IPR010987">
    <property type="entry name" value="Glutathione-S-Trfase_C-like"/>
</dbReference>
<reference evidence="2 3" key="1">
    <citation type="submission" date="2018-04" db="EMBL/GenBank/DDBJ databases">
        <title>Novel species isolated from glacier.</title>
        <authorList>
            <person name="Liu Q."/>
            <person name="Xin Y.-H."/>
        </authorList>
    </citation>
    <scope>NUCLEOTIDE SEQUENCE [LARGE SCALE GENOMIC DNA]</scope>
    <source>
        <strain evidence="2 3">GT1R17</strain>
    </source>
</reference>
<sequence>MSRGTMSKPYIHYAWHLSYFSGKSRSYLLYKDIPHVEKAIDFYTFSVRAKKKTNAAVMPIVVTPEGEWLQDTSHIIDQLEQRFPTAPVVPTTPVQRIASYLMEMWGDEWWLVVAMYTRWFHSENYVVFQRDAGRGLLPYFPSFIQNKVAAKAANQMRGHLPSLGLVPGPQIDLIAKWTRDTLDLLDAHFAKHKFLFGDKPSIGDFGLIGPLYAHLGRDPWSKRELIDPRPNVRAWVDRMNKPKPLSGAFLPQDQIPETLTPIFQTMFSEFLPMIEAILAEVKAALPKCAPGKSLPRGLGEVEFPMGNGRYRRAAIPYIVWMTQRILDVYHSMNSRDQASVRAWLTGLGGEALLDMEIPRLRRVGLRVAAA</sequence>
<dbReference type="InterPro" id="IPR036282">
    <property type="entry name" value="Glutathione-S-Trfase_C_sf"/>
</dbReference>
<comment type="caution">
    <text evidence="2">The sequence shown here is derived from an EMBL/GenBank/DDBJ whole genome shotgun (WGS) entry which is preliminary data.</text>
</comment>
<dbReference type="SUPFAM" id="SSF47616">
    <property type="entry name" value="GST C-terminal domain-like"/>
    <property type="match status" value="1"/>
</dbReference>
<dbReference type="Gene3D" id="1.20.1050.10">
    <property type="match status" value="1"/>
</dbReference>
<dbReference type="SUPFAM" id="SSF52833">
    <property type="entry name" value="Thioredoxin-like"/>
    <property type="match status" value="1"/>
</dbReference>
<evidence type="ECO:0000313" key="3">
    <source>
        <dbReference type="Proteomes" id="UP000244248"/>
    </source>
</evidence>
<dbReference type="InterPro" id="IPR036249">
    <property type="entry name" value="Thioredoxin-like_sf"/>
</dbReference>
<dbReference type="GO" id="GO:0005737">
    <property type="term" value="C:cytoplasm"/>
    <property type="evidence" value="ECO:0007669"/>
    <property type="project" value="TreeGrafter"/>
</dbReference>
<proteinExistence type="predicted"/>
<dbReference type="Pfam" id="PF13417">
    <property type="entry name" value="GST_N_3"/>
    <property type="match status" value="1"/>
</dbReference>
<dbReference type="Pfam" id="PF13410">
    <property type="entry name" value="GST_C_2"/>
    <property type="match status" value="1"/>
</dbReference>
<dbReference type="AlphaFoldDB" id="A0A2T5MBE9"/>
<dbReference type="InterPro" id="IPR004045">
    <property type="entry name" value="Glutathione_S-Trfase_N"/>
</dbReference>
<protein>
    <recommendedName>
        <fullName evidence="1">GST C-terminal domain-containing protein</fullName>
    </recommendedName>
</protein>
<dbReference type="InterPro" id="IPR050931">
    <property type="entry name" value="Mito_Protein_Transport_Metaxin"/>
</dbReference>
<dbReference type="EMBL" id="QANS01000008">
    <property type="protein sequence ID" value="PTU29064.1"/>
    <property type="molecule type" value="Genomic_DNA"/>
</dbReference>
<dbReference type="Gene3D" id="3.40.30.10">
    <property type="entry name" value="Glutaredoxin"/>
    <property type="match status" value="1"/>
</dbReference>
<gene>
    <name evidence="2" type="ORF">CJD38_17035</name>
</gene>
<name>A0A2T5MBE9_9GAMM</name>
<feature type="domain" description="GST C-terminal" evidence="1">
    <location>
        <begin position="92"/>
        <end position="262"/>
    </location>
</feature>